<feature type="domain" description="LOB" evidence="3">
    <location>
        <begin position="4"/>
        <end position="105"/>
    </location>
</feature>
<comment type="similarity">
    <text evidence="1">Belongs to the LOB domain-containing protein family.</text>
</comment>
<feature type="coiled-coil region" evidence="2">
    <location>
        <begin position="84"/>
        <end position="111"/>
    </location>
</feature>
<dbReference type="OrthoDB" id="684652at2759"/>
<dbReference type="PROSITE" id="PS50891">
    <property type="entry name" value="LOB"/>
    <property type="match status" value="1"/>
</dbReference>
<dbReference type="InterPro" id="IPR004883">
    <property type="entry name" value="LOB"/>
</dbReference>
<keyword evidence="5" id="KW-1185">Reference proteome</keyword>
<dbReference type="STRING" id="35608.A0A2U1L1H7"/>
<dbReference type="Pfam" id="PF03195">
    <property type="entry name" value="LOB"/>
    <property type="match status" value="1"/>
</dbReference>
<dbReference type="AlphaFoldDB" id="A0A2U1L1H7"/>
<dbReference type="Proteomes" id="UP000245207">
    <property type="component" value="Unassembled WGS sequence"/>
</dbReference>
<dbReference type="PANTHER" id="PTHR31301">
    <property type="entry name" value="LOB DOMAIN-CONTAINING PROTEIN 4-RELATED"/>
    <property type="match status" value="1"/>
</dbReference>
<dbReference type="PANTHER" id="PTHR31301:SF120">
    <property type="entry name" value="LOB DOMAIN-CONTAINING PROTEIN 23-RELATED"/>
    <property type="match status" value="1"/>
</dbReference>
<evidence type="ECO:0000313" key="4">
    <source>
        <dbReference type="EMBL" id="PWA42863.1"/>
    </source>
</evidence>
<evidence type="ECO:0000256" key="2">
    <source>
        <dbReference type="SAM" id="Coils"/>
    </source>
</evidence>
<comment type="caution">
    <text evidence="4">The sequence shown here is derived from an EMBL/GenBank/DDBJ whole genome shotgun (WGS) entry which is preliminary data.</text>
</comment>
<gene>
    <name evidence="4" type="ORF">CTI12_AA540790</name>
</gene>
<sequence>MTLPRCAVCKYFRRRCPSNCVFAPYFPNDNPQRFVFVHKIYGASNIAKMIEETPMHLRADAMDSLYYEAKCRMQDPVYGCAGIISSLHQQIQIAQSQLAKAQAEIAFLDANFALDAPRPKPGQSLLQLNNGVDYGLDDLVSPWFY</sequence>
<protein>
    <submittedName>
        <fullName evidence="4">LOB domain-containing protein</fullName>
    </submittedName>
</protein>
<proteinExistence type="inferred from homology"/>
<reference evidence="4 5" key="1">
    <citation type="journal article" date="2018" name="Mol. Plant">
        <title>The genome of Artemisia annua provides insight into the evolution of Asteraceae family and artemisinin biosynthesis.</title>
        <authorList>
            <person name="Shen Q."/>
            <person name="Zhang L."/>
            <person name="Liao Z."/>
            <person name="Wang S."/>
            <person name="Yan T."/>
            <person name="Shi P."/>
            <person name="Liu M."/>
            <person name="Fu X."/>
            <person name="Pan Q."/>
            <person name="Wang Y."/>
            <person name="Lv Z."/>
            <person name="Lu X."/>
            <person name="Zhang F."/>
            <person name="Jiang W."/>
            <person name="Ma Y."/>
            <person name="Chen M."/>
            <person name="Hao X."/>
            <person name="Li L."/>
            <person name="Tang Y."/>
            <person name="Lv G."/>
            <person name="Zhou Y."/>
            <person name="Sun X."/>
            <person name="Brodelius P.E."/>
            <person name="Rose J.K.C."/>
            <person name="Tang K."/>
        </authorList>
    </citation>
    <scope>NUCLEOTIDE SEQUENCE [LARGE SCALE GENOMIC DNA]</scope>
    <source>
        <strain evidence="5">cv. Huhao1</strain>
        <tissue evidence="4">Leaf</tissue>
    </source>
</reference>
<evidence type="ECO:0000259" key="3">
    <source>
        <dbReference type="PROSITE" id="PS50891"/>
    </source>
</evidence>
<evidence type="ECO:0000256" key="1">
    <source>
        <dbReference type="ARBA" id="ARBA00005474"/>
    </source>
</evidence>
<keyword evidence="2" id="KW-0175">Coiled coil</keyword>
<dbReference type="EMBL" id="PKPP01012154">
    <property type="protein sequence ID" value="PWA42863.1"/>
    <property type="molecule type" value="Genomic_DNA"/>
</dbReference>
<accession>A0A2U1L1H7</accession>
<name>A0A2U1L1H7_ARTAN</name>
<evidence type="ECO:0000313" key="5">
    <source>
        <dbReference type="Proteomes" id="UP000245207"/>
    </source>
</evidence>
<organism evidence="4 5">
    <name type="scientific">Artemisia annua</name>
    <name type="common">Sweet wormwood</name>
    <dbReference type="NCBI Taxonomy" id="35608"/>
    <lineage>
        <taxon>Eukaryota</taxon>
        <taxon>Viridiplantae</taxon>
        <taxon>Streptophyta</taxon>
        <taxon>Embryophyta</taxon>
        <taxon>Tracheophyta</taxon>
        <taxon>Spermatophyta</taxon>
        <taxon>Magnoliopsida</taxon>
        <taxon>eudicotyledons</taxon>
        <taxon>Gunneridae</taxon>
        <taxon>Pentapetalae</taxon>
        <taxon>asterids</taxon>
        <taxon>campanulids</taxon>
        <taxon>Asterales</taxon>
        <taxon>Asteraceae</taxon>
        <taxon>Asteroideae</taxon>
        <taxon>Anthemideae</taxon>
        <taxon>Artemisiinae</taxon>
        <taxon>Artemisia</taxon>
    </lineage>
</organism>